<dbReference type="EMBL" id="LFWA01000003">
    <property type="protein sequence ID" value="KTW32072.1"/>
    <property type="molecule type" value="Genomic_DNA"/>
</dbReference>
<feature type="compositionally biased region" description="Basic residues" evidence="1">
    <location>
        <begin position="252"/>
        <end position="262"/>
    </location>
</feature>
<feature type="region of interest" description="Disordered" evidence="1">
    <location>
        <begin position="252"/>
        <end position="292"/>
    </location>
</feature>
<feature type="region of interest" description="Disordered" evidence="1">
    <location>
        <begin position="89"/>
        <end position="223"/>
    </location>
</feature>
<dbReference type="STRING" id="1408657.A0A0W4ZUM7"/>
<accession>A0A0W4ZUM7</accession>
<sequence>MAKEKSYNPAHEFHKKRKQDYIKKAKAEKQRHRDEKLAKRDPAKIETQILELKSLEQKGQLSALDQSNLAILESDLKRIRKIRKHLGPIIESEKTKAKEAKEAKQQQRIPKNPKKSIYYDPIYNPYGVPPPGMPYKEWSSMEDSDSSSEGPPTPNSVAAIPMPEGSPPPSACLNKKEKQHRQKYSKHQKQIIGENNISDSLNHPKKRIKSDDSVKKSSPMPRPTIVYTADSILRNLKKESIAFVPTAVRHKSAALKHSSASKKSKENTVQTPTFKPRHFTHINPAPDVQDDL</sequence>
<gene>
    <name evidence="3" type="ORF">T551_00754</name>
</gene>
<dbReference type="AlphaFoldDB" id="A0A0W4ZUM7"/>
<comment type="caution">
    <text evidence="3">The sequence shown here is derived from an EMBL/GenBank/DDBJ whole genome shotgun (WGS) entry which is preliminary data.</text>
</comment>
<organism evidence="3 4">
    <name type="scientific">Pneumocystis jirovecii (strain RU7)</name>
    <name type="common">Human pneumocystis pneumonia agent</name>
    <dbReference type="NCBI Taxonomy" id="1408657"/>
    <lineage>
        <taxon>Eukaryota</taxon>
        <taxon>Fungi</taxon>
        <taxon>Dikarya</taxon>
        <taxon>Ascomycota</taxon>
        <taxon>Taphrinomycotina</taxon>
        <taxon>Pneumocystomycetes</taxon>
        <taxon>Pneumocystaceae</taxon>
        <taxon>Pneumocystis</taxon>
    </lineage>
</organism>
<evidence type="ECO:0000313" key="4">
    <source>
        <dbReference type="Proteomes" id="UP000053447"/>
    </source>
</evidence>
<keyword evidence="4" id="KW-1185">Reference proteome</keyword>
<evidence type="ECO:0000256" key="1">
    <source>
        <dbReference type="SAM" id="MobiDB-lite"/>
    </source>
</evidence>
<dbReference type="InterPro" id="IPR019007">
    <property type="entry name" value="Wbp11/ELF5/Saf1_N"/>
</dbReference>
<feature type="compositionally biased region" description="Basic and acidic residues" evidence="1">
    <location>
        <begin position="19"/>
        <end position="40"/>
    </location>
</feature>
<proteinExistence type="predicted"/>
<dbReference type="Pfam" id="PF09429">
    <property type="entry name" value="Wbp11"/>
    <property type="match status" value="1"/>
</dbReference>
<dbReference type="Pfam" id="PF12622">
    <property type="entry name" value="NpwBP"/>
    <property type="match status" value="1"/>
</dbReference>
<protein>
    <recommendedName>
        <fullName evidence="2">Wbp11/ELF5/Saf1 N-terminal domain-containing protein</fullName>
    </recommendedName>
</protein>
<feature type="domain" description="Wbp11/ELF5/Saf1 N-terminal" evidence="2">
    <location>
        <begin position="4"/>
        <end position="81"/>
    </location>
</feature>
<dbReference type="Proteomes" id="UP000053447">
    <property type="component" value="Unassembled WGS sequence"/>
</dbReference>
<feature type="region of interest" description="Disordered" evidence="1">
    <location>
        <begin position="1"/>
        <end position="40"/>
    </location>
</feature>
<dbReference type="VEuPathDB" id="FungiDB:T551_00754"/>
<reference evidence="4" key="1">
    <citation type="journal article" date="2016" name="Nat. Commun.">
        <title>Genome analysis of three Pneumocystis species reveals adaptation mechanisms to life exclusively in mammalian hosts.</title>
        <authorList>
            <person name="Ma L."/>
            <person name="Chen Z."/>
            <person name="Huang D.W."/>
            <person name="Kutty G."/>
            <person name="Ishihara M."/>
            <person name="Wang H."/>
            <person name="Abouelleil A."/>
            <person name="Bishop L."/>
            <person name="Davey E."/>
            <person name="Deng R."/>
            <person name="Deng X."/>
            <person name="Fan L."/>
            <person name="Fantoni G."/>
            <person name="Fitzgerald M."/>
            <person name="Gogineni E."/>
            <person name="Goldberg J.M."/>
            <person name="Handley G."/>
            <person name="Hu X."/>
            <person name="Huber C."/>
            <person name="Jiao X."/>
            <person name="Jones K."/>
            <person name="Levin J.Z."/>
            <person name="Liu Y."/>
            <person name="Macdonald P."/>
            <person name="Melnikov A."/>
            <person name="Raley C."/>
            <person name="Sassi M."/>
            <person name="Sherman B.T."/>
            <person name="Song X."/>
            <person name="Sykes S."/>
            <person name="Tran B."/>
            <person name="Walsh L."/>
            <person name="Xia Y."/>
            <person name="Yang J."/>
            <person name="Young S."/>
            <person name="Zeng Q."/>
            <person name="Zheng X."/>
            <person name="Stephens R."/>
            <person name="Nusbaum C."/>
            <person name="Birren B.W."/>
            <person name="Azadi P."/>
            <person name="Lempicki R.A."/>
            <person name="Cuomo C.A."/>
            <person name="Kovacs J.A."/>
        </authorList>
    </citation>
    <scope>NUCLEOTIDE SEQUENCE [LARGE SCALE GENOMIC DNA]</scope>
    <source>
        <strain evidence="4">RU7</strain>
    </source>
</reference>
<evidence type="ECO:0000313" key="3">
    <source>
        <dbReference type="EMBL" id="KTW32072.1"/>
    </source>
</evidence>
<feature type="compositionally biased region" description="Basic and acidic residues" evidence="1">
    <location>
        <begin position="91"/>
        <end position="105"/>
    </location>
</feature>
<dbReference type="GeneID" id="28939273"/>
<dbReference type="eggNOG" id="ENOG502S9RI">
    <property type="taxonomic scope" value="Eukaryota"/>
</dbReference>
<name>A0A0W4ZUM7_PNEJ7</name>
<dbReference type="GO" id="GO:0006396">
    <property type="term" value="P:RNA processing"/>
    <property type="evidence" value="ECO:0007669"/>
    <property type="project" value="InterPro"/>
</dbReference>
<dbReference type="RefSeq" id="XP_018230764.1">
    <property type="nucleotide sequence ID" value="XM_018373018.1"/>
</dbReference>
<feature type="compositionally biased region" description="Basic residues" evidence="1">
    <location>
        <begin position="177"/>
        <end position="189"/>
    </location>
</feature>
<dbReference type="OrthoDB" id="5597581at2759"/>
<evidence type="ECO:0000259" key="2">
    <source>
        <dbReference type="Pfam" id="PF09429"/>
    </source>
</evidence>